<gene>
    <name evidence="1" type="ORF">MILVUS5_LOCUS24947</name>
</gene>
<organism evidence="1 2">
    <name type="scientific">Trifolium pratense</name>
    <name type="common">Red clover</name>
    <dbReference type="NCBI Taxonomy" id="57577"/>
    <lineage>
        <taxon>Eukaryota</taxon>
        <taxon>Viridiplantae</taxon>
        <taxon>Streptophyta</taxon>
        <taxon>Embryophyta</taxon>
        <taxon>Tracheophyta</taxon>
        <taxon>Spermatophyta</taxon>
        <taxon>Magnoliopsida</taxon>
        <taxon>eudicotyledons</taxon>
        <taxon>Gunneridae</taxon>
        <taxon>Pentapetalae</taxon>
        <taxon>rosids</taxon>
        <taxon>fabids</taxon>
        <taxon>Fabales</taxon>
        <taxon>Fabaceae</taxon>
        <taxon>Papilionoideae</taxon>
        <taxon>50 kb inversion clade</taxon>
        <taxon>NPAAA clade</taxon>
        <taxon>Hologalegina</taxon>
        <taxon>IRL clade</taxon>
        <taxon>Trifolieae</taxon>
        <taxon>Trifolium</taxon>
    </lineage>
</organism>
<proteinExistence type="predicted"/>
<dbReference type="Proteomes" id="UP001177021">
    <property type="component" value="Unassembled WGS sequence"/>
</dbReference>
<reference evidence="1" key="1">
    <citation type="submission" date="2023-10" db="EMBL/GenBank/DDBJ databases">
        <authorList>
            <person name="Rodriguez Cubillos JULIANA M."/>
            <person name="De Vega J."/>
        </authorList>
    </citation>
    <scope>NUCLEOTIDE SEQUENCE</scope>
</reference>
<evidence type="ECO:0000313" key="1">
    <source>
        <dbReference type="EMBL" id="CAJ2658597.1"/>
    </source>
</evidence>
<dbReference type="EMBL" id="CASHSV030000311">
    <property type="protein sequence ID" value="CAJ2658597.1"/>
    <property type="molecule type" value="Genomic_DNA"/>
</dbReference>
<comment type="caution">
    <text evidence="1">The sequence shown here is derived from an EMBL/GenBank/DDBJ whole genome shotgun (WGS) entry which is preliminary data.</text>
</comment>
<accession>A0ACB0KMZ3</accession>
<protein>
    <submittedName>
        <fullName evidence="1">Uncharacterized protein</fullName>
    </submittedName>
</protein>
<keyword evidence="2" id="KW-1185">Reference proteome</keyword>
<evidence type="ECO:0000313" key="2">
    <source>
        <dbReference type="Proteomes" id="UP001177021"/>
    </source>
</evidence>
<name>A0ACB0KMZ3_TRIPR</name>
<sequence length="212" mass="23261">MKFRGHCNGRSFCDFKKNPWGVSRVIVDKYSIRDFRKTPSLYGKYCCCDHWIEVTTNRVHVPYIPPPRTASQPSDIQVSDDAALKKKIEIDVVAADSSSSKAATLFDLSSDHQLVKCSTSATSAADDGAAAAAEDSVKASSKKKRKKKKKSTEMAADSSSSEPAHSESHHHQLVKCSTFTDDGAAVDSVKATVRPKHGSSQFRKKKKQKLNN</sequence>